<feature type="chain" id="PRO_5047159232" evidence="1">
    <location>
        <begin position="25"/>
        <end position="144"/>
    </location>
</feature>
<name>A0AB39ZTM8_DROSZ</name>
<feature type="signal peptide" evidence="1">
    <location>
        <begin position="1"/>
        <end position="24"/>
    </location>
</feature>
<dbReference type="RefSeq" id="XP_016942894.3">
    <property type="nucleotide sequence ID" value="XM_017087405.4"/>
</dbReference>
<keyword evidence="2" id="KW-1185">Reference proteome</keyword>
<evidence type="ECO:0000313" key="3">
    <source>
        <dbReference type="RefSeq" id="XP_016942894.3"/>
    </source>
</evidence>
<gene>
    <name evidence="3" type="primary">LOC108019567</name>
</gene>
<dbReference type="AlphaFoldDB" id="A0AB39ZTM8"/>
<keyword evidence="1" id="KW-0732">Signal</keyword>
<evidence type="ECO:0000313" key="2">
    <source>
        <dbReference type="Proteomes" id="UP001652628"/>
    </source>
</evidence>
<accession>A0AB39ZTM8</accession>
<dbReference type="GeneID" id="108019567"/>
<dbReference type="Proteomes" id="UP001652628">
    <property type="component" value="Chromosome 2R"/>
</dbReference>
<organism evidence="2 3">
    <name type="scientific">Drosophila suzukii</name>
    <name type="common">Spotted-wing drosophila fruit fly</name>
    <dbReference type="NCBI Taxonomy" id="28584"/>
    <lineage>
        <taxon>Eukaryota</taxon>
        <taxon>Metazoa</taxon>
        <taxon>Ecdysozoa</taxon>
        <taxon>Arthropoda</taxon>
        <taxon>Hexapoda</taxon>
        <taxon>Insecta</taxon>
        <taxon>Pterygota</taxon>
        <taxon>Neoptera</taxon>
        <taxon>Endopterygota</taxon>
        <taxon>Diptera</taxon>
        <taxon>Brachycera</taxon>
        <taxon>Muscomorpha</taxon>
        <taxon>Ephydroidea</taxon>
        <taxon>Drosophilidae</taxon>
        <taxon>Drosophila</taxon>
        <taxon>Sophophora</taxon>
    </lineage>
</organism>
<reference evidence="3" key="1">
    <citation type="submission" date="2025-08" db="UniProtKB">
        <authorList>
            <consortium name="RefSeq"/>
        </authorList>
    </citation>
    <scope>IDENTIFICATION</scope>
</reference>
<proteinExistence type="predicted"/>
<protein>
    <submittedName>
        <fullName evidence="3">Uncharacterized protein</fullName>
    </submittedName>
</protein>
<sequence length="144" mass="16640">MFTMLRNKLLVVLIWAILPLITLADDPEDGLHKYRASPKLTGPVKLIHDPEDSILNTLDAALEKISAIYMQALFAGTHTPELEAPLRALEMELFDLLDQLYKQNRLKDYMKYEAEVTRQMIIYNMLKRLFGYTQDIVEVEAETI</sequence>
<evidence type="ECO:0000256" key="1">
    <source>
        <dbReference type="SAM" id="SignalP"/>
    </source>
</evidence>